<dbReference type="Proteomes" id="UP001160148">
    <property type="component" value="Unassembled WGS sequence"/>
</dbReference>
<sequence length="690" mass="79315">MALSENESTIKSTLPWIEYNDHFKIIKLLKDQLTYQTYEVKCKHCVTTKSRTADTRSKTNLRNHLKDKHSNIHSVKKLLSLKRSDIGFNEGLQDSADLNNSKTSKAAICNQPSLFEFTGVRKSIVSQSEFDQLILNLIVNATLPFSLVEQNDFKLLCQKGFPSRTLLSRPTLMCRLNAAFDHLICNLIKDMSSVKYLTTTADCWSIFKRSYIGITCHWIDEENLSRKSVLLTIKRLDGRHTFDVLAAAMESVYIKFEILNKISFTTTDNGSNFVKSFKMYGCTPIIEVENDIQDPGLKEPEYDIDGEENKDDEDNIDEICSSIIPITEIIKNNVDDFNYNLPAHHRCAAHTLNLVATKDIENAINKPGIHGEHQLYKKQSRLTMSKCMAIWNKQSRSTSMADIIHKCLDVYLKCPNDTRWNSMFDSIKFMLLQIKKSPSKFLRMCDELNVVRLTKSDIEWLEEYVVVMEPLAVCLDILQGEKFMYFGYLIPSISQLISQYENMKINKNFKFCRSLIDIICFNVEKRFETQLTDSFLIIAAISHPFFKTDWIKNDVKREIAINQFKKVVNEFSKSSSNVEDDCTPETICNKNQSDDVLNTFFSNWSNKTNTNNSAENEILNYFSKSPTKNLTSLDDTPIIKKVFLKYNTPLPSSAPIERIFSVGSAVLTKKRGKMTDAHFEKVMMIKCNKM</sequence>
<keyword evidence="2" id="KW-1185">Reference proteome</keyword>
<name>A0AAV0XRW5_9HEMI</name>
<organism evidence="1 2">
    <name type="scientific">Macrosiphum euphorbiae</name>
    <name type="common">potato aphid</name>
    <dbReference type="NCBI Taxonomy" id="13131"/>
    <lineage>
        <taxon>Eukaryota</taxon>
        <taxon>Metazoa</taxon>
        <taxon>Ecdysozoa</taxon>
        <taxon>Arthropoda</taxon>
        <taxon>Hexapoda</taxon>
        <taxon>Insecta</taxon>
        <taxon>Pterygota</taxon>
        <taxon>Neoptera</taxon>
        <taxon>Paraneoptera</taxon>
        <taxon>Hemiptera</taxon>
        <taxon>Sternorrhyncha</taxon>
        <taxon>Aphidomorpha</taxon>
        <taxon>Aphidoidea</taxon>
        <taxon>Aphididae</taxon>
        <taxon>Macrosiphini</taxon>
        <taxon>Macrosiphum</taxon>
    </lineage>
</organism>
<dbReference type="PANTHER" id="PTHR47501:SF5">
    <property type="entry name" value="HAT C-TERMINAL DIMERISATION DOMAIN-CONTAINING PROTEIN"/>
    <property type="match status" value="1"/>
</dbReference>
<dbReference type="SUPFAM" id="SSF53098">
    <property type="entry name" value="Ribonuclease H-like"/>
    <property type="match status" value="1"/>
</dbReference>
<dbReference type="InterPro" id="IPR012337">
    <property type="entry name" value="RNaseH-like_sf"/>
</dbReference>
<evidence type="ECO:0000313" key="2">
    <source>
        <dbReference type="Proteomes" id="UP001160148"/>
    </source>
</evidence>
<evidence type="ECO:0000313" key="1">
    <source>
        <dbReference type="EMBL" id="CAI6370891.1"/>
    </source>
</evidence>
<protein>
    <recommendedName>
        <fullName evidence="3">Transposase</fullName>
    </recommendedName>
</protein>
<gene>
    <name evidence="1" type="ORF">MEUPH1_LOCUS24966</name>
</gene>
<dbReference type="AlphaFoldDB" id="A0AAV0XRW5"/>
<reference evidence="1 2" key="1">
    <citation type="submission" date="2023-01" db="EMBL/GenBank/DDBJ databases">
        <authorList>
            <person name="Whitehead M."/>
        </authorList>
    </citation>
    <scope>NUCLEOTIDE SEQUENCE [LARGE SCALE GENOMIC DNA]</scope>
</reference>
<evidence type="ECO:0008006" key="3">
    <source>
        <dbReference type="Google" id="ProtNLM"/>
    </source>
</evidence>
<accession>A0AAV0XRW5</accession>
<proteinExistence type="predicted"/>
<comment type="caution">
    <text evidence="1">The sequence shown here is derived from an EMBL/GenBank/DDBJ whole genome shotgun (WGS) entry which is preliminary data.</text>
</comment>
<dbReference type="PANTHER" id="PTHR47501">
    <property type="entry name" value="TRANSPOSASE-RELATED"/>
    <property type="match status" value="1"/>
</dbReference>
<dbReference type="EMBL" id="CARXXK010000624">
    <property type="protein sequence ID" value="CAI6370891.1"/>
    <property type="molecule type" value="Genomic_DNA"/>
</dbReference>